<comment type="caution">
    <text evidence="2">The sequence shown here is derived from an EMBL/GenBank/DDBJ whole genome shotgun (WGS) entry which is preliminary data.</text>
</comment>
<dbReference type="EMBL" id="JAYGHT010000130">
    <property type="protein sequence ID" value="MEA5521215.1"/>
    <property type="molecule type" value="Genomic_DNA"/>
</dbReference>
<gene>
    <name evidence="2" type="ORF">VB854_19935</name>
</gene>
<dbReference type="InterPro" id="IPR025938">
    <property type="entry name" value="RRXRR_dom"/>
</dbReference>
<sequence>MYRVPVISPKGKPLMPAKPSRVRRWLKEGKAKVYRNDLNTFAVQLIEEPLGEEVQSISCGIDPGKHFSGLGVQSKKFTLWTAHLILPFEVVKKRMEQRRLMRRGRRGRRINRQLPYAQRAHRQKRFDNRRGNKLPPSIRANKQLELRIVKELMKLYPVSQIIYEIVKADVDRTKRKKAQSGKGFSPVMVGQKYQLKWLSELAPTTTRLGWQTANLRDFLRLKKQKTSKGDGIPATHAVDGVALAAHAFTRYKTGHHYGHWEGVVTITNAPFTVIRRPPISRRQLHLMVPSLGGVRRKYGGTTTRHGIRKGDFVKAEKTGKTYYGWCSGDTAKQISVSDLNWKRLGQFTASKVVLLARATGLICQQESEFQASKC</sequence>
<dbReference type="Pfam" id="PF14239">
    <property type="entry name" value="RRXRR"/>
    <property type="match status" value="1"/>
</dbReference>
<evidence type="ECO:0000313" key="2">
    <source>
        <dbReference type="EMBL" id="MEA5521215.1"/>
    </source>
</evidence>
<reference evidence="2 3" key="1">
    <citation type="submission" date="2023-12" db="EMBL/GenBank/DDBJ databases">
        <title>Baltic Sea Cyanobacteria.</title>
        <authorList>
            <person name="Delbaje E."/>
            <person name="Fewer D.P."/>
            <person name="Shishido T.K."/>
        </authorList>
    </citation>
    <scope>NUCLEOTIDE SEQUENCE [LARGE SCALE GENOMIC DNA]</scope>
    <source>
        <strain evidence="2 3">CCNP 1315</strain>
    </source>
</reference>
<evidence type="ECO:0000313" key="3">
    <source>
        <dbReference type="Proteomes" id="UP001301728"/>
    </source>
</evidence>
<feature type="domain" description="RRXRR" evidence="1">
    <location>
        <begin position="4"/>
        <end position="179"/>
    </location>
</feature>
<dbReference type="RefSeq" id="WP_323222845.1">
    <property type="nucleotide sequence ID" value="NZ_JAYGHT010000130.1"/>
</dbReference>
<proteinExistence type="predicted"/>
<organism evidence="2 3">
    <name type="scientific">Limnoraphis robusta CCNP1315</name>
    <dbReference type="NCBI Taxonomy" id="3110306"/>
    <lineage>
        <taxon>Bacteria</taxon>
        <taxon>Bacillati</taxon>
        <taxon>Cyanobacteriota</taxon>
        <taxon>Cyanophyceae</taxon>
        <taxon>Oscillatoriophycideae</taxon>
        <taxon>Oscillatoriales</taxon>
        <taxon>Sirenicapillariaceae</taxon>
        <taxon>Limnoraphis</taxon>
    </lineage>
</organism>
<evidence type="ECO:0000259" key="1">
    <source>
        <dbReference type="Pfam" id="PF14239"/>
    </source>
</evidence>
<accession>A0ABU5U2D0</accession>
<keyword evidence="3" id="KW-1185">Reference proteome</keyword>
<name>A0ABU5U2D0_9CYAN</name>
<protein>
    <submittedName>
        <fullName evidence="2">RRXRR domain-containing protein</fullName>
    </submittedName>
</protein>
<dbReference type="Proteomes" id="UP001301728">
    <property type="component" value="Unassembled WGS sequence"/>
</dbReference>